<dbReference type="Proteomes" id="UP001057498">
    <property type="component" value="Chromosome"/>
</dbReference>
<dbReference type="PANTHER" id="PTHR34653:SF1">
    <property type="entry name" value="FLAGELLAR HOOK-BASAL BODY COMPLEX PROTEIN FLIE"/>
    <property type="match status" value="1"/>
</dbReference>
<dbReference type="PANTHER" id="PTHR34653">
    <property type="match status" value="1"/>
</dbReference>
<evidence type="ECO:0000256" key="5">
    <source>
        <dbReference type="NCBIfam" id="TIGR00205"/>
    </source>
</evidence>
<keyword evidence="7" id="KW-0282">Flagellum</keyword>
<name>A0ABN6PHH1_9BURK</name>
<sequence length="122" mass="13179">MDVKLKPFDFAQAAARAGMPQVAQRVRDSAQAAGLTPARSPATQGVGKGEDFSVAFSQALRNVSQTQNTAQALQREVALDNPAVSIEQTMIAMQRSQIGFQAALQVRNRLVQAYSDIMNMQV</sequence>
<comment type="similarity">
    <text evidence="2 4">Belongs to the FliE family.</text>
</comment>
<proteinExistence type="inferred from homology"/>
<evidence type="ECO:0000256" key="6">
    <source>
        <dbReference type="SAM" id="MobiDB-lite"/>
    </source>
</evidence>
<keyword evidence="8" id="KW-1185">Reference proteome</keyword>
<evidence type="ECO:0000256" key="3">
    <source>
        <dbReference type="ARBA" id="ARBA00023143"/>
    </source>
</evidence>
<keyword evidence="7" id="KW-0966">Cell projection</keyword>
<keyword evidence="7" id="KW-0969">Cilium</keyword>
<accession>A0ABN6PHH1</accession>
<comment type="subcellular location">
    <subcellularLocation>
        <location evidence="1 4">Bacterial flagellum basal body</location>
    </subcellularLocation>
</comment>
<protein>
    <recommendedName>
        <fullName evidence="4 5">Flagellar hook-basal body complex protein FliE</fullName>
    </recommendedName>
</protein>
<dbReference type="InterPro" id="IPR001624">
    <property type="entry name" value="FliE"/>
</dbReference>
<evidence type="ECO:0000256" key="2">
    <source>
        <dbReference type="ARBA" id="ARBA00009272"/>
    </source>
</evidence>
<feature type="region of interest" description="Disordered" evidence="6">
    <location>
        <begin position="28"/>
        <end position="47"/>
    </location>
</feature>
<evidence type="ECO:0000313" key="8">
    <source>
        <dbReference type="Proteomes" id="UP001057498"/>
    </source>
</evidence>
<evidence type="ECO:0000256" key="1">
    <source>
        <dbReference type="ARBA" id="ARBA00004117"/>
    </source>
</evidence>
<evidence type="ECO:0000256" key="4">
    <source>
        <dbReference type="HAMAP-Rule" id="MF_00724"/>
    </source>
</evidence>
<gene>
    <name evidence="4 7" type="primary">fliE</name>
    <name evidence="7" type="ORF">CATMQ487_14240</name>
</gene>
<keyword evidence="3 4" id="KW-0975">Bacterial flagellum</keyword>
<dbReference type="Pfam" id="PF02049">
    <property type="entry name" value="FliE"/>
    <property type="match status" value="1"/>
</dbReference>
<organism evidence="7 8">
    <name type="scientific">Sphaerotilus microaerophilus</name>
    <dbReference type="NCBI Taxonomy" id="2914710"/>
    <lineage>
        <taxon>Bacteria</taxon>
        <taxon>Pseudomonadati</taxon>
        <taxon>Pseudomonadota</taxon>
        <taxon>Betaproteobacteria</taxon>
        <taxon>Burkholderiales</taxon>
        <taxon>Sphaerotilaceae</taxon>
        <taxon>Sphaerotilus</taxon>
    </lineage>
</organism>
<evidence type="ECO:0000313" key="7">
    <source>
        <dbReference type="EMBL" id="BDI04454.1"/>
    </source>
</evidence>
<dbReference type="PRINTS" id="PR01006">
    <property type="entry name" value="FLGHOOKFLIE"/>
</dbReference>
<dbReference type="EMBL" id="AP025730">
    <property type="protein sequence ID" value="BDI04454.1"/>
    <property type="molecule type" value="Genomic_DNA"/>
</dbReference>
<dbReference type="HAMAP" id="MF_00724">
    <property type="entry name" value="FliE"/>
    <property type="match status" value="1"/>
</dbReference>
<reference evidence="7" key="1">
    <citation type="submission" date="2022-04" db="EMBL/GenBank/DDBJ databases">
        <title>Whole genome sequence of Sphaerotilus sp. FB-5.</title>
        <authorList>
            <person name="Takeda M."/>
            <person name="Narihara S."/>
            <person name="Akimoto M."/>
            <person name="Akimoto R."/>
            <person name="Nishiyashiki S."/>
            <person name="Murakami T."/>
        </authorList>
    </citation>
    <scope>NUCLEOTIDE SEQUENCE</scope>
    <source>
        <strain evidence="7">FB-5</strain>
    </source>
</reference>
<dbReference type="NCBIfam" id="TIGR00205">
    <property type="entry name" value="fliE"/>
    <property type="match status" value="1"/>
</dbReference>